<name>A0A158PDD1_ANGCS</name>
<gene>
    <name evidence="3" type="ORF">ACOC_LOCUS534</name>
</gene>
<protein>
    <recommendedName>
        <fullName evidence="1">Major sperm protein</fullName>
    </recommendedName>
</protein>
<dbReference type="WBParaSite" id="ACOC_0000053301-mRNA-1">
    <property type="protein sequence ID" value="ACOC_0000053301-mRNA-1"/>
    <property type="gene ID" value="ACOC_0000053301"/>
</dbReference>
<feature type="domain" description="MSP" evidence="2">
    <location>
        <begin position="9"/>
        <end position="142"/>
    </location>
</feature>
<dbReference type="OrthoDB" id="264603at2759"/>
<evidence type="ECO:0000313" key="3">
    <source>
        <dbReference type="EMBL" id="VDM52119.1"/>
    </source>
</evidence>
<evidence type="ECO:0000259" key="2">
    <source>
        <dbReference type="PROSITE" id="PS50202"/>
    </source>
</evidence>
<keyword evidence="1" id="KW-0963">Cytoplasm</keyword>
<comment type="function">
    <text evidence="1">Central component in molecular interactions underlying sperm crawling. Forms an extensive filament system that extends from sperm villipoda, along the leading edge of the pseudopod.</text>
</comment>
<dbReference type="InterPro" id="IPR013783">
    <property type="entry name" value="Ig-like_fold"/>
</dbReference>
<reference evidence="3 4" key="2">
    <citation type="submission" date="2018-11" db="EMBL/GenBank/DDBJ databases">
        <authorList>
            <consortium name="Pathogen Informatics"/>
        </authorList>
    </citation>
    <scope>NUCLEOTIDE SEQUENCE [LARGE SCALE GENOMIC DNA]</scope>
    <source>
        <strain evidence="3 4">Costa Rica</strain>
    </source>
</reference>
<dbReference type="PANTHER" id="PTHR21513">
    <property type="entry name" value="MAJOR SPERM PROTEIN"/>
    <property type="match status" value="1"/>
</dbReference>
<evidence type="ECO:0000313" key="4">
    <source>
        <dbReference type="Proteomes" id="UP000267027"/>
    </source>
</evidence>
<accession>A0A158PDD1</accession>
<dbReference type="AlphaFoldDB" id="A0A158PDD1"/>
<dbReference type="SUPFAM" id="SSF49354">
    <property type="entry name" value="PapD-like"/>
    <property type="match status" value="1"/>
</dbReference>
<sequence>MTAKDKKSLLAMEPNDKIRFVGDLNSEIRTYLKITNKSDMKQAFKIKCTRNDLFKIRPATGILDYDQTSNITITYNSCAPKNAEEHQAHVSINRPNGEIPENDKHHFGVYHIPAPEGCTCEGAWSEHYGPPQGEFRLKVRLKKKILPSKNFHRLLKLPKVQVEFEEQK</sequence>
<dbReference type="InterPro" id="IPR000535">
    <property type="entry name" value="MSP_dom"/>
</dbReference>
<evidence type="ECO:0000313" key="5">
    <source>
        <dbReference type="WBParaSite" id="ACOC_0000053301-mRNA-1"/>
    </source>
</evidence>
<dbReference type="PANTHER" id="PTHR21513:SF27">
    <property type="entry name" value="MAJOR SPERM PROTEIN"/>
    <property type="match status" value="1"/>
</dbReference>
<dbReference type="Proteomes" id="UP000267027">
    <property type="component" value="Unassembled WGS sequence"/>
</dbReference>
<dbReference type="STRING" id="334426.A0A158PDD1"/>
<keyword evidence="1" id="KW-0206">Cytoskeleton</keyword>
<dbReference type="PROSITE" id="PS50202">
    <property type="entry name" value="MSP"/>
    <property type="match status" value="1"/>
</dbReference>
<dbReference type="Pfam" id="PF00635">
    <property type="entry name" value="Motile_Sperm"/>
    <property type="match status" value="1"/>
</dbReference>
<proteinExistence type="predicted"/>
<dbReference type="InterPro" id="IPR008962">
    <property type="entry name" value="PapD-like_sf"/>
</dbReference>
<reference evidence="5" key="1">
    <citation type="submission" date="2016-04" db="UniProtKB">
        <authorList>
            <consortium name="WormBaseParasite"/>
        </authorList>
    </citation>
    <scope>IDENTIFICATION</scope>
</reference>
<dbReference type="EMBL" id="UYYA01000055">
    <property type="protein sequence ID" value="VDM52119.1"/>
    <property type="molecule type" value="Genomic_DNA"/>
</dbReference>
<evidence type="ECO:0000256" key="1">
    <source>
        <dbReference type="RuleBase" id="RU003425"/>
    </source>
</evidence>
<dbReference type="OMA" id="AIWETHY"/>
<dbReference type="Gene3D" id="2.60.40.10">
    <property type="entry name" value="Immunoglobulins"/>
    <property type="match status" value="1"/>
</dbReference>
<keyword evidence="4" id="KW-1185">Reference proteome</keyword>
<organism evidence="5">
    <name type="scientific">Angiostrongylus costaricensis</name>
    <name type="common">Nematode worm</name>
    <dbReference type="NCBI Taxonomy" id="334426"/>
    <lineage>
        <taxon>Eukaryota</taxon>
        <taxon>Metazoa</taxon>
        <taxon>Ecdysozoa</taxon>
        <taxon>Nematoda</taxon>
        <taxon>Chromadorea</taxon>
        <taxon>Rhabditida</taxon>
        <taxon>Rhabditina</taxon>
        <taxon>Rhabditomorpha</taxon>
        <taxon>Strongyloidea</taxon>
        <taxon>Metastrongylidae</taxon>
        <taxon>Angiostrongylus</taxon>
    </lineage>
</organism>